<keyword evidence="8" id="KW-1185">Reference proteome</keyword>
<protein>
    <recommendedName>
        <fullName evidence="6">Luciferase-like domain-containing protein</fullName>
    </recommendedName>
</protein>
<dbReference type="PANTHER" id="PTHR30011:SF16">
    <property type="entry name" value="C2H2 FINGER DOMAIN TRANSCRIPTION FACTOR (EUROFUNG)-RELATED"/>
    <property type="match status" value="1"/>
</dbReference>
<gene>
    <name evidence="7" type="ORF">GCM10020366_07660</name>
</gene>
<evidence type="ECO:0000256" key="5">
    <source>
        <dbReference type="SAM" id="MobiDB-lite"/>
    </source>
</evidence>
<proteinExistence type="predicted"/>
<dbReference type="EMBL" id="BAAAYK010000020">
    <property type="protein sequence ID" value="GAA3353645.1"/>
    <property type="molecule type" value="Genomic_DNA"/>
</dbReference>
<organism evidence="7 8">
    <name type="scientific">Saccharopolyspora gregorii</name>
    <dbReference type="NCBI Taxonomy" id="33914"/>
    <lineage>
        <taxon>Bacteria</taxon>
        <taxon>Bacillati</taxon>
        <taxon>Actinomycetota</taxon>
        <taxon>Actinomycetes</taxon>
        <taxon>Pseudonocardiales</taxon>
        <taxon>Pseudonocardiaceae</taxon>
        <taxon>Saccharopolyspora</taxon>
    </lineage>
</organism>
<dbReference type="InterPro" id="IPR036661">
    <property type="entry name" value="Luciferase-like_sf"/>
</dbReference>
<keyword evidence="1" id="KW-0285">Flavoprotein</keyword>
<sequence>MAEAGRRAGDLRFFQGLSFVIGSTEAEARLRADELDEYLDDDAIIAHAAGGIGVDLGHYDLDTPIGDIESEGSRSHLLWLREAVPDREPTVRDLARLRTRNSRVVGTPEQIADRLDEWRAAGVDGINVMNYTIPAATWSSSSTSRRCCGTAGWRNGSTPPHHPPQDHRRRPARRAPPGRRLPGRVLLTARTHRIPRRSAADPSNGEEPK</sequence>
<feature type="region of interest" description="Disordered" evidence="5">
    <location>
        <begin position="140"/>
        <end position="209"/>
    </location>
</feature>
<dbReference type="PANTHER" id="PTHR30011">
    <property type="entry name" value="ALKANESULFONATE MONOOXYGENASE-RELATED"/>
    <property type="match status" value="1"/>
</dbReference>
<evidence type="ECO:0000256" key="2">
    <source>
        <dbReference type="ARBA" id="ARBA00022643"/>
    </source>
</evidence>
<accession>A0ABP6RLC8</accession>
<name>A0ABP6RLC8_9PSEU</name>
<evidence type="ECO:0000256" key="4">
    <source>
        <dbReference type="ARBA" id="ARBA00023033"/>
    </source>
</evidence>
<evidence type="ECO:0000313" key="8">
    <source>
        <dbReference type="Proteomes" id="UP001500483"/>
    </source>
</evidence>
<evidence type="ECO:0000313" key="7">
    <source>
        <dbReference type="EMBL" id="GAA3353645.1"/>
    </source>
</evidence>
<feature type="domain" description="Luciferase-like" evidence="6">
    <location>
        <begin position="2"/>
        <end position="124"/>
    </location>
</feature>
<dbReference type="Pfam" id="PF00296">
    <property type="entry name" value="Bac_luciferase"/>
    <property type="match status" value="1"/>
</dbReference>
<keyword evidence="4" id="KW-0503">Monooxygenase</keyword>
<dbReference type="Proteomes" id="UP001500483">
    <property type="component" value="Unassembled WGS sequence"/>
</dbReference>
<keyword evidence="2" id="KW-0288">FMN</keyword>
<comment type="caution">
    <text evidence="7">The sequence shown here is derived from an EMBL/GenBank/DDBJ whole genome shotgun (WGS) entry which is preliminary data.</text>
</comment>
<evidence type="ECO:0000256" key="1">
    <source>
        <dbReference type="ARBA" id="ARBA00022630"/>
    </source>
</evidence>
<dbReference type="InterPro" id="IPR011251">
    <property type="entry name" value="Luciferase-like_dom"/>
</dbReference>
<reference evidence="8" key="1">
    <citation type="journal article" date="2019" name="Int. J. Syst. Evol. Microbiol.">
        <title>The Global Catalogue of Microorganisms (GCM) 10K type strain sequencing project: providing services to taxonomists for standard genome sequencing and annotation.</title>
        <authorList>
            <consortium name="The Broad Institute Genomics Platform"/>
            <consortium name="The Broad Institute Genome Sequencing Center for Infectious Disease"/>
            <person name="Wu L."/>
            <person name="Ma J."/>
        </authorList>
    </citation>
    <scope>NUCLEOTIDE SEQUENCE [LARGE SCALE GENOMIC DNA]</scope>
    <source>
        <strain evidence="8">JCM 9687</strain>
    </source>
</reference>
<keyword evidence="3" id="KW-0560">Oxidoreductase</keyword>
<dbReference type="Gene3D" id="3.20.20.30">
    <property type="entry name" value="Luciferase-like domain"/>
    <property type="match status" value="1"/>
</dbReference>
<feature type="compositionally biased region" description="Basic residues" evidence="5">
    <location>
        <begin position="167"/>
        <end position="177"/>
    </location>
</feature>
<dbReference type="InterPro" id="IPR051260">
    <property type="entry name" value="Diverse_substr_monoxygenases"/>
</dbReference>
<evidence type="ECO:0000259" key="6">
    <source>
        <dbReference type="Pfam" id="PF00296"/>
    </source>
</evidence>
<evidence type="ECO:0000256" key="3">
    <source>
        <dbReference type="ARBA" id="ARBA00023002"/>
    </source>
</evidence>
<dbReference type="SUPFAM" id="SSF51679">
    <property type="entry name" value="Bacterial luciferase-like"/>
    <property type="match status" value="1"/>
</dbReference>